<reference evidence="2 3" key="1">
    <citation type="journal article" date="2011" name="J. Gen. Appl. Microbiol.">
        <title>Draft genome sequencing of the enigmatic yeast Saitoella complicata.</title>
        <authorList>
            <person name="Nishida H."/>
            <person name="Hamamoto M."/>
            <person name="Sugiyama J."/>
        </authorList>
    </citation>
    <scope>NUCLEOTIDE SEQUENCE [LARGE SCALE GENOMIC DNA]</scope>
    <source>
        <strain evidence="2 3">NRRL Y-17804</strain>
    </source>
</reference>
<comment type="caution">
    <text evidence="2">The sequence shown here is derived from an EMBL/GenBank/DDBJ whole genome shotgun (WGS) entry which is preliminary data.</text>
</comment>
<organism evidence="2 3">
    <name type="scientific">Saitoella complicata (strain BCRC 22490 / CBS 7301 / JCM 7358 / NBRC 10748 / NRRL Y-17804)</name>
    <dbReference type="NCBI Taxonomy" id="698492"/>
    <lineage>
        <taxon>Eukaryota</taxon>
        <taxon>Fungi</taxon>
        <taxon>Dikarya</taxon>
        <taxon>Ascomycota</taxon>
        <taxon>Taphrinomycotina</taxon>
        <taxon>Taphrinomycotina incertae sedis</taxon>
        <taxon>Saitoella</taxon>
    </lineage>
</organism>
<name>A0A0E9NQY7_SAICN</name>
<feature type="region of interest" description="Disordered" evidence="1">
    <location>
        <begin position="213"/>
        <end position="266"/>
    </location>
</feature>
<protein>
    <submittedName>
        <fullName evidence="2">Uncharacterized protein</fullName>
    </submittedName>
</protein>
<feature type="region of interest" description="Disordered" evidence="1">
    <location>
        <begin position="290"/>
        <end position="311"/>
    </location>
</feature>
<feature type="region of interest" description="Disordered" evidence="1">
    <location>
        <begin position="351"/>
        <end position="380"/>
    </location>
</feature>
<proteinExistence type="predicted"/>
<dbReference type="AlphaFoldDB" id="A0A0E9NQY7"/>
<dbReference type="EMBL" id="BACD03000062">
    <property type="protein sequence ID" value="GAO52208.1"/>
    <property type="molecule type" value="Genomic_DNA"/>
</dbReference>
<evidence type="ECO:0000313" key="2">
    <source>
        <dbReference type="EMBL" id="GAO52208.1"/>
    </source>
</evidence>
<keyword evidence="3" id="KW-1185">Reference proteome</keyword>
<reference evidence="2 3" key="2">
    <citation type="journal article" date="2014" name="J. Gen. Appl. Microbiol.">
        <title>The early diverging ascomycetous budding yeast Saitoella complicata has three histone deacetylases belonging to the Clr6, Hos2, and Rpd3 lineages.</title>
        <authorList>
            <person name="Nishida H."/>
            <person name="Matsumoto T."/>
            <person name="Kondo S."/>
            <person name="Hamamoto M."/>
            <person name="Yoshikawa H."/>
        </authorList>
    </citation>
    <scope>NUCLEOTIDE SEQUENCE [LARGE SCALE GENOMIC DNA]</scope>
    <source>
        <strain evidence="2 3">NRRL Y-17804</strain>
    </source>
</reference>
<reference evidence="2 3" key="3">
    <citation type="journal article" date="2015" name="Genome Announc.">
        <title>Draft Genome Sequence of the Archiascomycetous Yeast Saitoella complicata.</title>
        <authorList>
            <person name="Yamauchi K."/>
            <person name="Kondo S."/>
            <person name="Hamamoto M."/>
            <person name="Takahashi Y."/>
            <person name="Ogura Y."/>
            <person name="Hayashi T."/>
            <person name="Nishida H."/>
        </authorList>
    </citation>
    <scope>NUCLEOTIDE SEQUENCE [LARGE SCALE GENOMIC DNA]</scope>
    <source>
        <strain evidence="2 3">NRRL Y-17804</strain>
    </source>
</reference>
<evidence type="ECO:0000256" key="1">
    <source>
        <dbReference type="SAM" id="MobiDB-lite"/>
    </source>
</evidence>
<evidence type="ECO:0000313" key="3">
    <source>
        <dbReference type="Proteomes" id="UP000033140"/>
    </source>
</evidence>
<gene>
    <name evidence="2" type="ORF">G7K_6291-t1</name>
</gene>
<feature type="compositionally biased region" description="Basic and acidic residues" evidence="1">
    <location>
        <begin position="354"/>
        <end position="367"/>
    </location>
</feature>
<dbReference type="Proteomes" id="UP000033140">
    <property type="component" value="Unassembled WGS sequence"/>
</dbReference>
<accession>A0A0E9NQY7</accession>
<sequence>MNLDGKGQLGETSKFDETFAIELEETGEPGARLKYQGVTTALANVILSRLHCAVLRYIAWVHYAKSLNMRNPQPGPRPSSACIWTAETQAQAAQSTNAIHRVFMGSRCVIPMELARAVAGGTAVMAERASVLANGRGPRACDVTGVLRITLLRIPTLRDNFLLTKTPLLPTPPIPTFKLLLLFSIHLAMPSHPSNINSGDYSSGFLVAVPPKSAGNKSNGAVQTAVLPGTLTRGNSGGQERRRKDSAVSITSVPTDESDAKKDLKDEGVQVELTGKVADAKEKWVRLTGIEEDEEAVGPATSPESTSQFNARDEDPAFAQLNAKITHAREKWLDNLPTAEDREPKAQELAAVHPGHEDEMRLPRAESDLQPEEDEEEPRASAVLNDRIAEARERVFEAVMNDRNLRITHKEAREEAGFPFTFLHDPLAFGWALLLLFSEQGWLYFRRWSL</sequence>